<evidence type="ECO:0000313" key="1">
    <source>
        <dbReference type="EMBL" id="CAF1649406.1"/>
    </source>
</evidence>
<accession>A0A8S2G8T8</accession>
<protein>
    <submittedName>
        <fullName evidence="1">Uncharacterized protein</fullName>
    </submittedName>
</protein>
<comment type="caution">
    <text evidence="1">The sequence shown here is derived from an EMBL/GenBank/DDBJ whole genome shotgun (WGS) entry which is preliminary data.</text>
</comment>
<evidence type="ECO:0000313" key="2">
    <source>
        <dbReference type="EMBL" id="CAF4494997.1"/>
    </source>
</evidence>
<feature type="non-terminal residue" evidence="1">
    <location>
        <position position="1"/>
    </location>
</feature>
<dbReference type="EMBL" id="CAJNOK010065526">
    <property type="protein sequence ID" value="CAF1649406.1"/>
    <property type="molecule type" value="Genomic_DNA"/>
</dbReference>
<dbReference type="Proteomes" id="UP000677228">
    <property type="component" value="Unassembled WGS sequence"/>
</dbReference>
<name>A0A8S2G8T8_9BILA</name>
<proteinExistence type="predicted"/>
<dbReference type="AlphaFoldDB" id="A0A8S2G8T8"/>
<dbReference type="EMBL" id="CAJOBA010093705">
    <property type="protein sequence ID" value="CAF4494997.1"/>
    <property type="molecule type" value="Genomic_DNA"/>
</dbReference>
<evidence type="ECO:0000313" key="3">
    <source>
        <dbReference type="Proteomes" id="UP000677228"/>
    </source>
</evidence>
<sequence length="146" mass="17089">MSSLKTATDNRLLIEAQNYVNNDTPLSVLTWLNINDKKNRFPFKLDNDYSLQLALYCLSLDISLKTVSNINDINRILYETPTKLAEYISKNTKNEQYTRISQQLEKLREEQTINNIENGIDFTRFSSDINYRQSTIYGLFMTDKDI</sequence>
<reference evidence="1" key="1">
    <citation type="submission" date="2021-02" db="EMBL/GenBank/DDBJ databases">
        <authorList>
            <person name="Nowell W R."/>
        </authorList>
    </citation>
    <scope>NUCLEOTIDE SEQUENCE</scope>
</reference>
<dbReference type="Proteomes" id="UP000682733">
    <property type="component" value="Unassembled WGS sequence"/>
</dbReference>
<gene>
    <name evidence="1" type="ORF">OVA965_LOCUS44739</name>
    <name evidence="2" type="ORF">TMI583_LOCUS47724</name>
</gene>
<organism evidence="1 3">
    <name type="scientific">Didymodactylos carnosus</name>
    <dbReference type="NCBI Taxonomy" id="1234261"/>
    <lineage>
        <taxon>Eukaryota</taxon>
        <taxon>Metazoa</taxon>
        <taxon>Spiralia</taxon>
        <taxon>Gnathifera</taxon>
        <taxon>Rotifera</taxon>
        <taxon>Eurotatoria</taxon>
        <taxon>Bdelloidea</taxon>
        <taxon>Philodinida</taxon>
        <taxon>Philodinidae</taxon>
        <taxon>Didymodactylos</taxon>
    </lineage>
</organism>